<dbReference type="InterPro" id="IPR036390">
    <property type="entry name" value="WH_DNA-bd_sf"/>
</dbReference>
<comment type="caution">
    <text evidence="5">The sequence shown here is derived from an EMBL/GenBank/DDBJ whole genome shotgun (WGS) entry which is preliminary data.</text>
</comment>
<dbReference type="Proteomes" id="UP001589683">
    <property type="component" value="Unassembled WGS sequence"/>
</dbReference>
<keyword evidence="2" id="KW-0238">DNA-binding</keyword>
<feature type="domain" description="HTH marR-type" evidence="4">
    <location>
        <begin position="22"/>
        <end position="158"/>
    </location>
</feature>
<proteinExistence type="predicted"/>
<dbReference type="InterPro" id="IPR000835">
    <property type="entry name" value="HTH_MarR-typ"/>
</dbReference>
<evidence type="ECO:0000256" key="1">
    <source>
        <dbReference type="ARBA" id="ARBA00023015"/>
    </source>
</evidence>
<evidence type="ECO:0000256" key="2">
    <source>
        <dbReference type="ARBA" id="ARBA00023125"/>
    </source>
</evidence>
<reference evidence="5 6" key="1">
    <citation type="submission" date="2024-09" db="EMBL/GenBank/DDBJ databases">
        <authorList>
            <person name="Sun Q."/>
            <person name="Mori K."/>
        </authorList>
    </citation>
    <scope>NUCLEOTIDE SEQUENCE [LARGE SCALE GENOMIC DNA]</scope>
    <source>
        <strain evidence="5 6">CECT 8726</strain>
    </source>
</reference>
<evidence type="ECO:0000256" key="3">
    <source>
        <dbReference type="ARBA" id="ARBA00023163"/>
    </source>
</evidence>
<dbReference type="RefSeq" id="WP_213891223.1">
    <property type="nucleotide sequence ID" value="NZ_JAGFNU010000021.1"/>
</dbReference>
<evidence type="ECO:0000313" key="6">
    <source>
        <dbReference type="Proteomes" id="UP001589683"/>
    </source>
</evidence>
<keyword evidence="6" id="KW-1185">Reference proteome</keyword>
<dbReference type="PRINTS" id="PR00598">
    <property type="entry name" value="HTHMARR"/>
</dbReference>
<dbReference type="PROSITE" id="PS50995">
    <property type="entry name" value="HTH_MARR_2"/>
    <property type="match status" value="1"/>
</dbReference>
<keyword evidence="3" id="KW-0804">Transcription</keyword>
<name>A0ABV5JEB5_9RHOB</name>
<evidence type="ECO:0000259" key="4">
    <source>
        <dbReference type="PROSITE" id="PS50995"/>
    </source>
</evidence>
<evidence type="ECO:0000313" key="5">
    <source>
        <dbReference type="EMBL" id="MFB9231063.1"/>
    </source>
</evidence>
<dbReference type="Pfam" id="PF01047">
    <property type="entry name" value="MarR"/>
    <property type="match status" value="1"/>
</dbReference>
<organism evidence="5 6">
    <name type="scientific">Pseudohalocynthiibacter aestuariivivens</name>
    <dbReference type="NCBI Taxonomy" id="1591409"/>
    <lineage>
        <taxon>Bacteria</taxon>
        <taxon>Pseudomonadati</taxon>
        <taxon>Pseudomonadota</taxon>
        <taxon>Alphaproteobacteria</taxon>
        <taxon>Rhodobacterales</taxon>
        <taxon>Paracoccaceae</taxon>
        <taxon>Pseudohalocynthiibacter</taxon>
    </lineage>
</organism>
<dbReference type="PANTHER" id="PTHR42756">
    <property type="entry name" value="TRANSCRIPTIONAL REGULATOR, MARR"/>
    <property type="match status" value="1"/>
</dbReference>
<sequence>MDRASTAVEQWRREMPGLDLLAMEIIGRLSEASLILRRDWLEPLFAEHGVQAGEFDVLATLRRAGAPYSLTPTTLFESAMISSGGMTNRLDRLENSGWIKRSPNPNDRRGTLVSLTDEGVALLDKMVPAHLKNEQDAIKTMSPEEQAQLNQLLRKLVKSVSRHDKAC</sequence>
<keyword evidence="1" id="KW-0805">Transcription regulation</keyword>
<dbReference type="PANTHER" id="PTHR42756:SF1">
    <property type="entry name" value="TRANSCRIPTIONAL REPRESSOR OF EMRAB OPERON"/>
    <property type="match status" value="1"/>
</dbReference>
<gene>
    <name evidence="5" type="ORF">ACFFUT_04580</name>
</gene>
<dbReference type="EMBL" id="JBHMEA010000011">
    <property type="protein sequence ID" value="MFB9231063.1"/>
    <property type="molecule type" value="Genomic_DNA"/>
</dbReference>
<dbReference type="SUPFAM" id="SSF46785">
    <property type="entry name" value="Winged helix' DNA-binding domain"/>
    <property type="match status" value="1"/>
</dbReference>
<dbReference type="SMART" id="SM00347">
    <property type="entry name" value="HTH_MARR"/>
    <property type="match status" value="1"/>
</dbReference>
<dbReference type="Gene3D" id="1.10.10.10">
    <property type="entry name" value="Winged helix-like DNA-binding domain superfamily/Winged helix DNA-binding domain"/>
    <property type="match status" value="1"/>
</dbReference>
<dbReference type="InterPro" id="IPR036388">
    <property type="entry name" value="WH-like_DNA-bd_sf"/>
</dbReference>
<protein>
    <submittedName>
        <fullName evidence="5">MarR family winged helix-turn-helix transcriptional regulator</fullName>
    </submittedName>
</protein>
<accession>A0ABV5JEB5</accession>